<dbReference type="PROSITE" id="PS50885">
    <property type="entry name" value="HAMP"/>
    <property type="match status" value="1"/>
</dbReference>
<feature type="domain" description="HAMP" evidence="9">
    <location>
        <begin position="344"/>
        <end position="397"/>
    </location>
</feature>
<proteinExistence type="predicted"/>
<feature type="transmembrane region" description="Helical" evidence="7">
    <location>
        <begin position="37"/>
        <end position="57"/>
    </location>
</feature>
<dbReference type="SUPFAM" id="SSF158472">
    <property type="entry name" value="HAMP domain-like"/>
    <property type="match status" value="1"/>
</dbReference>
<dbReference type="Pfam" id="PF02518">
    <property type="entry name" value="HATPase_c"/>
    <property type="match status" value="1"/>
</dbReference>
<sequence>MMDATTARRVVVRPAIRSLRGRLDAASQTLRHIPVRWRIATVVILNLAFIGLLLLLIGSGAGAIRSAWNELQDARRIDRLLASIENEAGRLQTLIHRYFALPNDVVLNDIEARRKALLAKLALEKEIDLALQNPARSVTSVTERFMLGFDELRSVRETISSIYENEIRKPASELSQLYAVVEAAMSNRASLIAPSLGKSREAFSVFLVAINDYYLTQSVQAQREASSSIEVIQATAPVMIDLAETEFQKAAVQTLRERTDALRAGFGRLVTVLGMQNRLLQVEIDGNQAVMATVIQEVAERVRSHEDAAQERLDRTLRSVFVQAVGVAGLFLLFVAAIWALIARSIRVPLDDLAGSMANIVRGDLARPPAGLMAGDDIGRMARAVEVFRQNAIEKQRAELDLVAAKDRAETALAHLRETQESLIEAEKLAALGGLVAGVAHEVNNPIGISLTVASTLARRIDDFGRDVERGELRRSKLTEFVEGSREAAAQLSMNLQRAGEMVQAFKQVAVDRSHAERRSFDLAEATDQIVASLRPTLKRGGVRLNVSVPEGIVLDSYPGPYGQVVTNLFINALTHAFPEGRKGTFRIVAEAAAGDTVVVTFQDDGAGMTEAVQRQAFDPFFTTRRGEGGTGLGLNIVFNIVTRRLGGRITLSSVPERGTTFRMVLPLSAPQEPAERPPA</sequence>
<dbReference type="SUPFAM" id="SSF55874">
    <property type="entry name" value="ATPase domain of HSP90 chaperone/DNA topoisomerase II/histidine kinase"/>
    <property type="match status" value="1"/>
</dbReference>
<dbReference type="EMBL" id="CP039690">
    <property type="protein sequence ID" value="QCI65839.1"/>
    <property type="molecule type" value="Genomic_DNA"/>
</dbReference>
<keyword evidence="6 10" id="KW-0418">Kinase</keyword>
<evidence type="ECO:0000259" key="8">
    <source>
        <dbReference type="PROSITE" id="PS50109"/>
    </source>
</evidence>
<keyword evidence="4" id="KW-0597">Phosphoprotein</keyword>
<dbReference type="PANTHER" id="PTHR43065:SF42">
    <property type="entry name" value="TWO-COMPONENT SENSOR PPRA"/>
    <property type="match status" value="1"/>
</dbReference>
<dbReference type="SMART" id="SM00387">
    <property type="entry name" value="HATPase_c"/>
    <property type="match status" value="1"/>
</dbReference>
<dbReference type="Gene3D" id="3.30.565.10">
    <property type="entry name" value="Histidine kinase-like ATPase, C-terminal domain"/>
    <property type="match status" value="1"/>
</dbReference>
<keyword evidence="5" id="KW-0808">Transferase</keyword>
<dbReference type="Gene3D" id="1.10.287.130">
    <property type="match status" value="1"/>
</dbReference>
<evidence type="ECO:0000259" key="9">
    <source>
        <dbReference type="PROSITE" id="PS50885"/>
    </source>
</evidence>
<name>A0A4D7AXB3_9HYPH</name>
<evidence type="ECO:0000256" key="7">
    <source>
        <dbReference type="SAM" id="Phobius"/>
    </source>
</evidence>
<organism evidence="10 11">
    <name type="scientific">Phreatobacter stygius</name>
    <dbReference type="NCBI Taxonomy" id="1940610"/>
    <lineage>
        <taxon>Bacteria</taxon>
        <taxon>Pseudomonadati</taxon>
        <taxon>Pseudomonadota</taxon>
        <taxon>Alphaproteobacteria</taxon>
        <taxon>Hyphomicrobiales</taxon>
        <taxon>Phreatobacteraceae</taxon>
        <taxon>Phreatobacter</taxon>
    </lineage>
</organism>
<dbReference type="OrthoDB" id="7818322at2"/>
<accession>A0A4D7AXB3</accession>
<dbReference type="RefSeq" id="WP_136961285.1">
    <property type="nucleotide sequence ID" value="NZ_CP039690.1"/>
</dbReference>
<evidence type="ECO:0000313" key="11">
    <source>
        <dbReference type="Proteomes" id="UP000298781"/>
    </source>
</evidence>
<protein>
    <recommendedName>
        <fullName evidence="3">histidine kinase</fullName>
        <ecNumber evidence="3">2.7.13.3</ecNumber>
    </recommendedName>
</protein>
<dbReference type="PANTHER" id="PTHR43065">
    <property type="entry name" value="SENSOR HISTIDINE KINASE"/>
    <property type="match status" value="1"/>
</dbReference>
<evidence type="ECO:0000256" key="6">
    <source>
        <dbReference type="ARBA" id="ARBA00022777"/>
    </source>
</evidence>
<dbReference type="SMART" id="SM00304">
    <property type="entry name" value="HAMP"/>
    <property type="match status" value="1"/>
</dbReference>
<keyword evidence="7" id="KW-1133">Transmembrane helix</keyword>
<dbReference type="EC" id="2.7.13.3" evidence="3"/>
<evidence type="ECO:0000256" key="1">
    <source>
        <dbReference type="ARBA" id="ARBA00000085"/>
    </source>
</evidence>
<dbReference type="GO" id="GO:0007165">
    <property type="term" value="P:signal transduction"/>
    <property type="evidence" value="ECO:0007669"/>
    <property type="project" value="InterPro"/>
</dbReference>
<dbReference type="KEGG" id="pstg:E8M01_17450"/>
<dbReference type="Gene3D" id="6.10.340.10">
    <property type="match status" value="1"/>
</dbReference>
<dbReference type="InterPro" id="IPR004358">
    <property type="entry name" value="Sig_transdc_His_kin-like_C"/>
</dbReference>
<dbReference type="GO" id="GO:0016020">
    <property type="term" value="C:membrane"/>
    <property type="evidence" value="ECO:0007669"/>
    <property type="project" value="UniProtKB-SubCell"/>
</dbReference>
<dbReference type="InterPro" id="IPR003660">
    <property type="entry name" value="HAMP_dom"/>
</dbReference>
<comment type="subcellular location">
    <subcellularLocation>
        <location evidence="2">Membrane</location>
    </subcellularLocation>
</comment>
<dbReference type="InterPro" id="IPR036890">
    <property type="entry name" value="HATPase_C_sf"/>
</dbReference>
<evidence type="ECO:0000256" key="5">
    <source>
        <dbReference type="ARBA" id="ARBA00022679"/>
    </source>
</evidence>
<dbReference type="PROSITE" id="PS50109">
    <property type="entry name" value="HIS_KIN"/>
    <property type="match status" value="1"/>
</dbReference>
<evidence type="ECO:0000313" key="10">
    <source>
        <dbReference type="EMBL" id="QCI65839.1"/>
    </source>
</evidence>
<keyword evidence="7" id="KW-0812">Transmembrane</keyword>
<reference evidence="10 11" key="1">
    <citation type="submission" date="2019-04" db="EMBL/GenBank/DDBJ databases">
        <title>Phreatobacter aquaticus sp. nov.</title>
        <authorList>
            <person name="Choi A."/>
        </authorList>
    </citation>
    <scope>NUCLEOTIDE SEQUENCE [LARGE SCALE GENOMIC DNA]</scope>
    <source>
        <strain evidence="10 11">KCTC 52518</strain>
    </source>
</reference>
<keyword evidence="7" id="KW-0472">Membrane</keyword>
<evidence type="ECO:0000256" key="2">
    <source>
        <dbReference type="ARBA" id="ARBA00004370"/>
    </source>
</evidence>
<comment type="catalytic activity">
    <reaction evidence="1">
        <text>ATP + protein L-histidine = ADP + protein N-phospho-L-histidine.</text>
        <dbReference type="EC" id="2.7.13.3"/>
    </reaction>
</comment>
<dbReference type="InterPro" id="IPR005467">
    <property type="entry name" value="His_kinase_dom"/>
</dbReference>
<evidence type="ECO:0000256" key="3">
    <source>
        <dbReference type="ARBA" id="ARBA00012438"/>
    </source>
</evidence>
<dbReference type="InterPro" id="IPR003594">
    <property type="entry name" value="HATPase_dom"/>
</dbReference>
<gene>
    <name evidence="10" type="ORF">E8M01_17450</name>
</gene>
<keyword evidence="11" id="KW-1185">Reference proteome</keyword>
<dbReference type="GO" id="GO:0004673">
    <property type="term" value="F:protein histidine kinase activity"/>
    <property type="evidence" value="ECO:0007669"/>
    <property type="project" value="UniProtKB-EC"/>
</dbReference>
<dbReference type="AlphaFoldDB" id="A0A4D7AXB3"/>
<dbReference type="Pfam" id="PF00672">
    <property type="entry name" value="HAMP"/>
    <property type="match status" value="1"/>
</dbReference>
<dbReference type="Proteomes" id="UP000298781">
    <property type="component" value="Chromosome"/>
</dbReference>
<feature type="transmembrane region" description="Helical" evidence="7">
    <location>
        <begin position="320"/>
        <end position="342"/>
    </location>
</feature>
<dbReference type="PRINTS" id="PR00344">
    <property type="entry name" value="BCTRLSENSOR"/>
</dbReference>
<evidence type="ECO:0000256" key="4">
    <source>
        <dbReference type="ARBA" id="ARBA00022553"/>
    </source>
</evidence>
<feature type="domain" description="Histidine kinase" evidence="8">
    <location>
        <begin position="438"/>
        <end position="670"/>
    </location>
</feature>